<dbReference type="SUPFAM" id="SSF55729">
    <property type="entry name" value="Acyl-CoA N-acyltransferases (Nat)"/>
    <property type="match status" value="1"/>
</dbReference>
<dbReference type="Gene3D" id="3.40.630.30">
    <property type="match status" value="1"/>
</dbReference>
<dbReference type="OrthoDB" id="3174517at2"/>
<dbReference type="CDD" id="cd04301">
    <property type="entry name" value="NAT_SF"/>
    <property type="match status" value="1"/>
</dbReference>
<comment type="caution">
    <text evidence="4">The sequence shown here is derived from an EMBL/GenBank/DDBJ whole genome shotgun (WGS) entry which is preliminary data.</text>
</comment>
<sequence length="164" mass="17829">MVSFAAVSVADASARRMLTGYFAERAATFPQEQGAYRTTFPDPGQFVAPNGVFLLASDEAGEAGCGGVRVLSIPLADGEEGRAVIRYEVKHLWVKTSHRRRGLGRALLAELERRARGFGATEVVLDTNAALEAAGGLYRQHGYQSIHPYNDNPNATDWLRKPLP</sequence>
<dbReference type="EMBL" id="LNZG01000010">
    <property type="protein sequence ID" value="ODA90589.1"/>
    <property type="molecule type" value="Genomic_DNA"/>
</dbReference>
<keyword evidence="2" id="KW-0012">Acyltransferase</keyword>
<evidence type="ECO:0000313" key="4">
    <source>
        <dbReference type="EMBL" id="ODA90589.1"/>
    </source>
</evidence>
<organism evidence="4 5">
    <name type="scientific">Leifsonia xyli subsp. xyli</name>
    <dbReference type="NCBI Taxonomy" id="59736"/>
    <lineage>
        <taxon>Bacteria</taxon>
        <taxon>Bacillati</taxon>
        <taxon>Actinomycetota</taxon>
        <taxon>Actinomycetes</taxon>
        <taxon>Micrococcales</taxon>
        <taxon>Microbacteriaceae</taxon>
        <taxon>Leifsonia</taxon>
    </lineage>
</organism>
<name>A0A1E2SLE7_LEIXY</name>
<dbReference type="InterPro" id="IPR050832">
    <property type="entry name" value="Bact_Acetyltransf"/>
</dbReference>
<dbReference type="PANTHER" id="PTHR43877">
    <property type="entry name" value="AMINOALKYLPHOSPHONATE N-ACETYLTRANSFERASE-RELATED-RELATED"/>
    <property type="match status" value="1"/>
</dbReference>
<evidence type="ECO:0000256" key="2">
    <source>
        <dbReference type="ARBA" id="ARBA00023315"/>
    </source>
</evidence>
<evidence type="ECO:0000313" key="5">
    <source>
        <dbReference type="Proteomes" id="UP000094426"/>
    </source>
</evidence>
<reference evidence="4 5" key="1">
    <citation type="submission" date="2015-11" db="EMBL/GenBank/DDBJ databases">
        <authorList>
            <person name="Zhang Y."/>
            <person name="Guo Z."/>
        </authorList>
    </citation>
    <scope>NUCLEOTIDE SEQUENCE [LARGE SCALE GENOMIC DNA]</scope>
    <source>
        <strain evidence="5">gdw1</strain>
    </source>
</reference>
<evidence type="ECO:0000256" key="1">
    <source>
        <dbReference type="ARBA" id="ARBA00022679"/>
    </source>
</evidence>
<accession>A0A1E2SLE7</accession>
<keyword evidence="1" id="KW-0808">Transferase</keyword>
<dbReference type="GO" id="GO:0016747">
    <property type="term" value="F:acyltransferase activity, transferring groups other than amino-acyl groups"/>
    <property type="evidence" value="ECO:0007669"/>
    <property type="project" value="InterPro"/>
</dbReference>
<proteinExistence type="predicted"/>
<dbReference type="PANTHER" id="PTHR43877:SF2">
    <property type="entry name" value="AMINOALKYLPHOSPHONATE N-ACETYLTRANSFERASE-RELATED"/>
    <property type="match status" value="1"/>
</dbReference>
<dbReference type="Proteomes" id="UP000094426">
    <property type="component" value="Unassembled WGS sequence"/>
</dbReference>
<feature type="domain" description="N-acetyltransferase" evidence="3">
    <location>
        <begin position="7"/>
        <end position="164"/>
    </location>
</feature>
<dbReference type="RefSeq" id="WP_041767625.1">
    <property type="nucleotide sequence ID" value="NZ_LNZG01000010.1"/>
</dbReference>
<dbReference type="InterPro" id="IPR000182">
    <property type="entry name" value="GNAT_dom"/>
</dbReference>
<dbReference type="PROSITE" id="PS51186">
    <property type="entry name" value="GNAT"/>
    <property type="match status" value="1"/>
</dbReference>
<dbReference type="Pfam" id="PF00583">
    <property type="entry name" value="Acetyltransf_1"/>
    <property type="match status" value="1"/>
</dbReference>
<gene>
    <name evidence="4" type="ORF">ATY41_09700</name>
</gene>
<protein>
    <submittedName>
        <fullName evidence="4">PadR family transcriptional regulator</fullName>
    </submittedName>
</protein>
<dbReference type="InterPro" id="IPR016181">
    <property type="entry name" value="Acyl_CoA_acyltransferase"/>
</dbReference>
<evidence type="ECO:0000259" key="3">
    <source>
        <dbReference type="PROSITE" id="PS51186"/>
    </source>
</evidence>
<dbReference type="AlphaFoldDB" id="A0A1E2SLE7"/>